<feature type="region of interest" description="Disordered" evidence="1">
    <location>
        <begin position="51"/>
        <end position="83"/>
    </location>
</feature>
<reference evidence="2 3" key="1">
    <citation type="submission" date="2019-12" db="EMBL/GenBank/DDBJ databases">
        <title>Genomic-based taxomic classification of the family Erythrobacteraceae.</title>
        <authorList>
            <person name="Xu L."/>
        </authorList>
    </citation>
    <scope>NUCLEOTIDE SEQUENCE [LARGE SCALE GENOMIC DNA]</scope>
    <source>
        <strain evidence="2 3">H32</strain>
    </source>
</reference>
<comment type="caution">
    <text evidence="2">The sequence shown here is derived from an EMBL/GenBank/DDBJ whole genome shotgun (WGS) entry which is preliminary data.</text>
</comment>
<organism evidence="2 3">
    <name type="scientific">Pelagerythrobacter marinus</name>
    <dbReference type="NCBI Taxonomy" id="538382"/>
    <lineage>
        <taxon>Bacteria</taxon>
        <taxon>Pseudomonadati</taxon>
        <taxon>Pseudomonadota</taxon>
        <taxon>Alphaproteobacteria</taxon>
        <taxon>Sphingomonadales</taxon>
        <taxon>Erythrobacteraceae</taxon>
        <taxon>Pelagerythrobacter</taxon>
    </lineage>
</organism>
<sequence>MSLLGHENAWRQWREALRGQRMHHAWLLAGKRGLGKMTFALAAARELCGADAGDPAPHPDIHVLTRQPKDDKEERKRDEGKPFETRRNIAVAQIRAMQQRLTTRPTMGARRAVIIDPADDLEPSASNALLKSLEEPPAGTYFLLVAHRPAKLLPTIRSRCRLLRFAPLDDDALDRWLASEAPEADAATREAAVRASGGSPGLALDFLQRDLGPLDTLMARIVREGDPGFTLRGQLAEAVGARPDRERIAAILDLARSVLATEMNRAGEIDRGRRVGWAALVDAHSRLVQLAGQAPTYNFDPGLLVMEIGTLLASAAPASERADV</sequence>
<dbReference type="EMBL" id="WTYO01000002">
    <property type="protein sequence ID" value="MXO68198.1"/>
    <property type="molecule type" value="Genomic_DNA"/>
</dbReference>
<proteinExistence type="predicted"/>
<gene>
    <name evidence="2" type="ORF">GRI72_05080</name>
</gene>
<dbReference type="InterPro" id="IPR050238">
    <property type="entry name" value="DNA_Rep/Repair_Clamp_Loader"/>
</dbReference>
<accession>A0ABW9UVM1</accession>
<dbReference type="SUPFAM" id="SSF52540">
    <property type="entry name" value="P-loop containing nucleoside triphosphate hydrolases"/>
    <property type="match status" value="1"/>
</dbReference>
<dbReference type="Gene3D" id="3.40.50.300">
    <property type="entry name" value="P-loop containing nucleotide triphosphate hydrolases"/>
    <property type="match status" value="1"/>
</dbReference>
<protein>
    <submittedName>
        <fullName evidence="2">DNA polymerase III subunit delta</fullName>
    </submittedName>
</protein>
<dbReference type="PANTHER" id="PTHR11669">
    <property type="entry name" value="REPLICATION FACTOR C / DNA POLYMERASE III GAMMA-TAU SUBUNIT"/>
    <property type="match status" value="1"/>
</dbReference>
<dbReference type="PANTHER" id="PTHR11669:SF8">
    <property type="entry name" value="DNA POLYMERASE III SUBUNIT DELTA"/>
    <property type="match status" value="1"/>
</dbReference>
<evidence type="ECO:0000313" key="2">
    <source>
        <dbReference type="EMBL" id="MXO68198.1"/>
    </source>
</evidence>
<dbReference type="Proteomes" id="UP000444401">
    <property type="component" value="Unassembled WGS sequence"/>
</dbReference>
<dbReference type="RefSeq" id="WP_160732850.1">
    <property type="nucleotide sequence ID" value="NZ_WTYO01000002.1"/>
</dbReference>
<evidence type="ECO:0000313" key="3">
    <source>
        <dbReference type="Proteomes" id="UP000444401"/>
    </source>
</evidence>
<feature type="compositionally biased region" description="Basic and acidic residues" evidence="1">
    <location>
        <begin position="57"/>
        <end position="83"/>
    </location>
</feature>
<keyword evidence="3" id="KW-1185">Reference proteome</keyword>
<dbReference type="Pfam" id="PF13177">
    <property type="entry name" value="DNA_pol3_delta2"/>
    <property type="match status" value="1"/>
</dbReference>
<name>A0ABW9UVM1_9SPHN</name>
<dbReference type="InterPro" id="IPR027417">
    <property type="entry name" value="P-loop_NTPase"/>
</dbReference>
<evidence type="ECO:0000256" key="1">
    <source>
        <dbReference type="SAM" id="MobiDB-lite"/>
    </source>
</evidence>